<evidence type="ECO:0000256" key="5">
    <source>
        <dbReference type="ARBA" id="ARBA00023136"/>
    </source>
</evidence>
<feature type="domain" description="RDD" evidence="7">
    <location>
        <begin position="10"/>
        <end position="136"/>
    </location>
</feature>
<comment type="caution">
    <text evidence="8">The sequence shown here is derived from an EMBL/GenBank/DDBJ whole genome shotgun (WGS) entry which is preliminary data.</text>
</comment>
<name>A0A4Q0YHT1_9BACT</name>
<evidence type="ECO:0000256" key="2">
    <source>
        <dbReference type="ARBA" id="ARBA00022475"/>
    </source>
</evidence>
<proteinExistence type="predicted"/>
<comment type="subcellular location">
    <subcellularLocation>
        <location evidence="1">Cell membrane</location>
        <topology evidence="1">Multi-pass membrane protein</topology>
    </subcellularLocation>
</comment>
<organism evidence="8 11">
    <name type="scientific">Halarcobacter ebronensis</name>
    <dbReference type="NCBI Taxonomy" id="1462615"/>
    <lineage>
        <taxon>Bacteria</taxon>
        <taxon>Pseudomonadati</taxon>
        <taxon>Campylobacterota</taxon>
        <taxon>Epsilonproteobacteria</taxon>
        <taxon>Campylobacterales</taxon>
        <taxon>Arcobacteraceae</taxon>
        <taxon>Halarcobacter</taxon>
    </lineage>
</organism>
<dbReference type="Proteomes" id="UP000290172">
    <property type="component" value="Unassembled WGS sequence"/>
</dbReference>
<dbReference type="InterPro" id="IPR051791">
    <property type="entry name" value="Pra-immunoreactive"/>
</dbReference>
<keyword evidence="10" id="KW-1185">Reference proteome</keyword>
<dbReference type="AlphaFoldDB" id="A0A4Q0YHT1"/>
<dbReference type="OrthoDB" id="5358104at2"/>
<evidence type="ECO:0000256" key="6">
    <source>
        <dbReference type="SAM" id="Phobius"/>
    </source>
</evidence>
<keyword evidence="4 6" id="KW-1133">Transmembrane helix</keyword>
<dbReference type="GO" id="GO:0005886">
    <property type="term" value="C:plasma membrane"/>
    <property type="evidence" value="ECO:0007669"/>
    <property type="project" value="UniProtKB-SubCell"/>
</dbReference>
<dbReference type="EMBL" id="PDKK01000011">
    <property type="protein sequence ID" value="RXK04098.1"/>
    <property type="molecule type" value="Genomic_DNA"/>
</dbReference>
<evidence type="ECO:0000256" key="3">
    <source>
        <dbReference type="ARBA" id="ARBA00022692"/>
    </source>
</evidence>
<dbReference type="PANTHER" id="PTHR36115">
    <property type="entry name" value="PROLINE-RICH ANTIGEN HOMOLOG-RELATED"/>
    <property type="match status" value="1"/>
</dbReference>
<accession>A0A4Q0YHT1</accession>
<evidence type="ECO:0000313" key="9">
    <source>
        <dbReference type="EMBL" id="RXK04098.1"/>
    </source>
</evidence>
<evidence type="ECO:0000259" key="7">
    <source>
        <dbReference type="Pfam" id="PF06271"/>
    </source>
</evidence>
<feature type="transmembrane region" description="Helical" evidence="6">
    <location>
        <begin position="55"/>
        <end position="76"/>
    </location>
</feature>
<dbReference type="InterPro" id="IPR010432">
    <property type="entry name" value="RDD"/>
</dbReference>
<dbReference type="EMBL" id="PDKJ01000001">
    <property type="protein sequence ID" value="RXJ70212.1"/>
    <property type="molecule type" value="Genomic_DNA"/>
</dbReference>
<feature type="transmembrane region" description="Helical" evidence="6">
    <location>
        <begin position="105"/>
        <end position="124"/>
    </location>
</feature>
<gene>
    <name evidence="9" type="ORF">CRV07_11770</name>
    <name evidence="8" type="ORF">CRV08_01210</name>
</gene>
<keyword evidence="3 6" id="KW-0812">Transmembrane</keyword>
<reference evidence="10 11" key="1">
    <citation type="submission" date="2017-10" db="EMBL/GenBank/DDBJ databases">
        <title>Genomics of the genus Arcobacter.</title>
        <authorList>
            <person name="Perez-Cataluna A."/>
            <person name="Figueras M.J."/>
        </authorList>
    </citation>
    <scope>NUCLEOTIDE SEQUENCE [LARGE SCALE GENOMIC DNA]</scope>
    <source>
        <strain evidence="9 10">CECT 8441</strain>
        <strain evidence="8 11">CECT 8993</strain>
    </source>
</reference>
<dbReference type="Proteomes" id="UP000289758">
    <property type="component" value="Unassembled WGS sequence"/>
</dbReference>
<evidence type="ECO:0000313" key="8">
    <source>
        <dbReference type="EMBL" id="RXJ70212.1"/>
    </source>
</evidence>
<dbReference type="RefSeq" id="WP_128978238.1">
    <property type="nucleotide sequence ID" value="NZ_CP053836.1"/>
</dbReference>
<sequence>MNKSENLELASIRSRAFAFVIDDFLVTLIVILIYWDKIAIAGDDVMSALIIMNDFILQVLFLKFLYQSFFVWYYGATVGKIVTKIKVIDFYNFGKVSITSAMLRSIFRIVSEMFFYIGFIFAFFNDGRQTFHDKLGRTLVVNA</sequence>
<evidence type="ECO:0000313" key="10">
    <source>
        <dbReference type="Proteomes" id="UP000289758"/>
    </source>
</evidence>
<evidence type="ECO:0000256" key="4">
    <source>
        <dbReference type="ARBA" id="ARBA00022989"/>
    </source>
</evidence>
<feature type="transmembrane region" description="Helical" evidence="6">
    <location>
        <begin position="16"/>
        <end position="35"/>
    </location>
</feature>
<dbReference type="Pfam" id="PF06271">
    <property type="entry name" value="RDD"/>
    <property type="match status" value="1"/>
</dbReference>
<evidence type="ECO:0000256" key="1">
    <source>
        <dbReference type="ARBA" id="ARBA00004651"/>
    </source>
</evidence>
<keyword evidence="5 6" id="KW-0472">Membrane</keyword>
<evidence type="ECO:0000313" key="11">
    <source>
        <dbReference type="Proteomes" id="UP000290172"/>
    </source>
</evidence>
<keyword evidence="2" id="KW-1003">Cell membrane</keyword>
<protein>
    <submittedName>
        <fullName evidence="8">RDD family protein</fullName>
    </submittedName>
</protein>